<gene>
    <name evidence="2" type="ORF">HDU87_002169</name>
</gene>
<dbReference type="PANTHER" id="PTHR15430">
    <property type="entry name" value="GLOMULIN"/>
    <property type="match status" value="1"/>
</dbReference>
<comment type="caution">
    <text evidence="2">The sequence shown here is derived from an EMBL/GenBank/DDBJ whole genome shotgun (WGS) entry which is preliminary data.</text>
</comment>
<dbReference type="Pfam" id="PF08568">
    <property type="entry name" value="Kinetochor_Ybp2"/>
    <property type="match status" value="1"/>
</dbReference>
<organism evidence="2 3">
    <name type="scientific">Geranomyces variabilis</name>
    <dbReference type="NCBI Taxonomy" id="109894"/>
    <lineage>
        <taxon>Eukaryota</taxon>
        <taxon>Fungi</taxon>
        <taxon>Fungi incertae sedis</taxon>
        <taxon>Chytridiomycota</taxon>
        <taxon>Chytridiomycota incertae sedis</taxon>
        <taxon>Chytridiomycetes</taxon>
        <taxon>Spizellomycetales</taxon>
        <taxon>Powellomycetaceae</taxon>
        <taxon>Geranomyces</taxon>
    </lineage>
</organism>
<sequence length="602" mass="65298">MAEAVQLDLTAVVQAHAALLADAQNEDARARFLKDVKTLVESTTDDTEYQTYAALNELLQASEALHELGWELAQLIGPKVGLRSTWVKGEKCGPELLLSTIAVAVNPRELALFSVELATTLVPDSESEETDDEDESDSGRGAAGGSESQPGTTSDFWYKATVFTAFLTMWATAMKRIKVSRVDLYIDTAAPALRRGVAILMNLCAHENDGTRDSLPSSHWQSLHDRLLALYVVILETLETHMFAQKVDQATSGFADLIFLVIGHGFGPVSCDLLAPEPYLALKDRMLAVAAKAGFGAKALLRAKEDTLGRSVLLAWLSDELPSLNDGDLVARLAACAPHVTRLLHGPPSAAYAQQALRLLSAAVKPIPPASINAGDTRRTDHVLDDLVQSTVLYLAHSTAQPAAGAFSIFRDLVARFDDTERARLLGLLMLDPLAPPTVRTAALAILKDNVHSCWDQPSPFSAQHIALTFLPALLNPTSPVYATDPSGAPANLLVGTAILDCVPIVMHALNLYLYILVRDKPASNVTRLWHPDHVAQTNDRFLHPMRERVTELLAKSDGRSENHLAANEAEEEAERTLALQMLRLVLDQIADRHSLGVTSTI</sequence>
<protein>
    <submittedName>
        <fullName evidence="2">Uncharacterized protein</fullName>
    </submittedName>
</protein>
<feature type="compositionally biased region" description="Acidic residues" evidence="1">
    <location>
        <begin position="125"/>
        <end position="136"/>
    </location>
</feature>
<dbReference type="GO" id="GO:0055105">
    <property type="term" value="F:ubiquitin-protein transferase inhibitor activity"/>
    <property type="evidence" value="ECO:0007669"/>
    <property type="project" value="TreeGrafter"/>
</dbReference>
<keyword evidence="3" id="KW-1185">Reference proteome</keyword>
<dbReference type="PANTHER" id="PTHR15430:SF1">
    <property type="entry name" value="GLOMULIN"/>
    <property type="match status" value="1"/>
</dbReference>
<dbReference type="InterPro" id="IPR013877">
    <property type="entry name" value="YAP-bd/ALF4/Glomulin"/>
</dbReference>
<evidence type="ECO:0000256" key="1">
    <source>
        <dbReference type="SAM" id="MobiDB-lite"/>
    </source>
</evidence>
<dbReference type="Proteomes" id="UP001212152">
    <property type="component" value="Unassembled WGS sequence"/>
</dbReference>
<dbReference type="AlphaFoldDB" id="A0AAD5XNH5"/>
<reference evidence="2" key="1">
    <citation type="submission" date="2020-05" db="EMBL/GenBank/DDBJ databases">
        <title>Phylogenomic resolution of chytrid fungi.</title>
        <authorList>
            <person name="Stajich J.E."/>
            <person name="Amses K."/>
            <person name="Simmons R."/>
            <person name="Seto K."/>
            <person name="Myers J."/>
            <person name="Bonds A."/>
            <person name="Quandt C.A."/>
            <person name="Barry K."/>
            <person name="Liu P."/>
            <person name="Grigoriev I."/>
            <person name="Longcore J.E."/>
            <person name="James T.Y."/>
        </authorList>
    </citation>
    <scope>NUCLEOTIDE SEQUENCE</scope>
    <source>
        <strain evidence="2">JEL0379</strain>
    </source>
</reference>
<evidence type="ECO:0000313" key="3">
    <source>
        <dbReference type="Proteomes" id="UP001212152"/>
    </source>
</evidence>
<accession>A0AAD5XNH5</accession>
<dbReference type="GO" id="GO:0005737">
    <property type="term" value="C:cytoplasm"/>
    <property type="evidence" value="ECO:0007669"/>
    <property type="project" value="TreeGrafter"/>
</dbReference>
<evidence type="ECO:0000313" key="2">
    <source>
        <dbReference type="EMBL" id="KAJ3180290.1"/>
    </source>
</evidence>
<proteinExistence type="predicted"/>
<dbReference type="InterPro" id="IPR019516">
    <property type="entry name" value="Glomulin/ALF4"/>
</dbReference>
<name>A0AAD5XNH5_9FUNG</name>
<feature type="region of interest" description="Disordered" evidence="1">
    <location>
        <begin position="123"/>
        <end position="151"/>
    </location>
</feature>
<dbReference type="EMBL" id="JADGJQ010000017">
    <property type="protein sequence ID" value="KAJ3180290.1"/>
    <property type="molecule type" value="Genomic_DNA"/>
</dbReference>